<dbReference type="EMBL" id="CM018047">
    <property type="protein sequence ID" value="KAA8524461.1"/>
    <property type="molecule type" value="Genomic_DNA"/>
</dbReference>
<feature type="repeat" description="PPR" evidence="3">
    <location>
        <begin position="9"/>
        <end position="43"/>
    </location>
</feature>
<accession>A0A5J5A4W9</accession>
<feature type="repeat" description="PPR" evidence="3">
    <location>
        <begin position="148"/>
        <end position="182"/>
    </location>
</feature>
<dbReference type="OrthoDB" id="185373at2759"/>
<dbReference type="PANTHER" id="PTHR47447:SF21">
    <property type="entry name" value="PENTACOTRIPEPTIDE-REPEAT REGION OF PRORP DOMAIN-CONTAINING PROTEIN"/>
    <property type="match status" value="1"/>
</dbReference>
<organism evidence="4 5">
    <name type="scientific">Nyssa sinensis</name>
    <dbReference type="NCBI Taxonomy" id="561372"/>
    <lineage>
        <taxon>Eukaryota</taxon>
        <taxon>Viridiplantae</taxon>
        <taxon>Streptophyta</taxon>
        <taxon>Embryophyta</taxon>
        <taxon>Tracheophyta</taxon>
        <taxon>Spermatophyta</taxon>
        <taxon>Magnoliopsida</taxon>
        <taxon>eudicotyledons</taxon>
        <taxon>Gunneridae</taxon>
        <taxon>Pentapetalae</taxon>
        <taxon>asterids</taxon>
        <taxon>Cornales</taxon>
        <taxon>Nyssaceae</taxon>
        <taxon>Nyssa</taxon>
    </lineage>
</organism>
<evidence type="ECO:0008006" key="6">
    <source>
        <dbReference type="Google" id="ProtNLM"/>
    </source>
</evidence>
<feature type="repeat" description="PPR" evidence="3">
    <location>
        <begin position="251"/>
        <end position="285"/>
    </location>
</feature>
<dbReference type="PROSITE" id="PS51375">
    <property type="entry name" value="PPR"/>
    <property type="match status" value="6"/>
</dbReference>
<dbReference type="Pfam" id="PF01535">
    <property type="entry name" value="PPR"/>
    <property type="match status" value="4"/>
</dbReference>
<protein>
    <recommendedName>
        <fullName evidence="6">Pentacotripeptide-repeat region of PRORP domain-containing protein</fullName>
    </recommendedName>
</protein>
<name>A0A5J5A4W9_9ASTE</name>
<feature type="repeat" description="PPR" evidence="3">
    <location>
        <begin position="286"/>
        <end position="320"/>
    </location>
</feature>
<feature type="repeat" description="PPR" evidence="3">
    <location>
        <begin position="44"/>
        <end position="78"/>
    </location>
</feature>
<dbReference type="InterPro" id="IPR011990">
    <property type="entry name" value="TPR-like_helical_dom_sf"/>
</dbReference>
<dbReference type="Pfam" id="PF13041">
    <property type="entry name" value="PPR_2"/>
    <property type="match status" value="2"/>
</dbReference>
<evidence type="ECO:0000313" key="5">
    <source>
        <dbReference type="Proteomes" id="UP000325577"/>
    </source>
</evidence>
<dbReference type="NCBIfam" id="TIGR00756">
    <property type="entry name" value="PPR"/>
    <property type="match status" value="6"/>
</dbReference>
<proteinExistence type="inferred from homology"/>
<feature type="repeat" description="PPR" evidence="3">
    <location>
        <begin position="113"/>
        <end position="147"/>
    </location>
</feature>
<dbReference type="Proteomes" id="UP000325577">
    <property type="component" value="Linkage Group LG4"/>
</dbReference>
<dbReference type="AlphaFoldDB" id="A0A5J5A4W9"/>
<keyword evidence="2" id="KW-0677">Repeat</keyword>
<keyword evidence="5" id="KW-1185">Reference proteome</keyword>
<reference evidence="4 5" key="1">
    <citation type="submission" date="2019-09" db="EMBL/GenBank/DDBJ databases">
        <title>A chromosome-level genome assembly of the Chinese tupelo Nyssa sinensis.</title>
        <authorList>
            <person name="Yang X."/>
            <person name="Kang M."/>
            <person name="Yang Y."/>
            <person name="Xiong H."/>
            <person name="Wang M."/>
            <person name="Zhang Z."/>
            <person name="Wang Z."/>
            <person name="Wu H."/>
            <person name="Ma T."/>
            <person name="Liu J."/>
            <person name="Xi Z."/>
        </authorList>
    </citation>
    <scope>NUCLEOTIDE SEQUENCE [LARGE SCALE GENOMIC DNA]</scope>
    <source>
        <strain evidence="4">J267</strain>
        <tissue evidence="4">Leaf</tissue>
    </source>
</reference>
<dbReference type="PANTHER" id="PTHR47447">
    <property type="entry name" value="OS03G0856100 PROTEIN"/>
    <property type="match status" value="1"/>
</dbReference>
<comment type="similarity">
    <text evidence="1">Belongs to the PPR family. P subfamily.</text>
</comment>
<evidence type="ECO:0000256" key="3">
    <source>
        <dbReference type="PROSITE-ProRule" id="PRU00708"/>
    </source>
</evidence>
<dbReference type="SUPFAM" id="SSF81901">
    <property type="entry name" value="HCP-like"/>
    <property type="match status" value="1"/>
</dbReference>
<evidence type="ECO:0000256" key="2">
    <source>
        <dbReference type="ARBA" id="ARBA00022737"/>
    </source>
</evidence>
<dbReference type="Gene3D" id="1.25.40.10">
    <property type="entry name" value="Tetratricopeptide repeat domain"/>
    <property type="match status" value="3"/>
</dbReference>
<evidence type="ECO:0000256" key="1">
    <source>
        <dbReference type="ARBA" id="ARBA00007626"/>
    </source>
</evidence>
<sequence>MLGAGVKPNEVVYGSLINGFAESGEVEEALRYFSIMKKSGLSANQIILTSLIKAYSKVGSLEGAKQLYEKIKDFEGGPDLVASNSMINLYADLGMVSEARLVFDNLREKGWADGVTFATMIYLYKNMGMLDEAIDVAEEMKQSGLLRDCVSFNKVMACYATNGQLVECGRLLHEMVTRKILPSGGTFKVLFTVLKKGGIPNDAVKQLDSCYQEGKPFARQAIITCVYSVVGLHALALESCEIFTKAEVGLDSFAYNVAIYAYGASGEINKALNFFMKMQDEGLEPDIVTFIILVGCYGKAGIVEGVKRIYSQLKYGDIEPNESLFKAIIDAYRSANRHDLAELVNQEMRFAFDTQQYSDSEIEDESDETNLGVNLNWFHNPAAALPISHLFCALSSIVHNTLDRSDGHKGRGYQCGVLPGEPVPSNITTRLPSLEDLDAYASEQWNTWRC</sequence>
<evidence type="ECO:0000313" key="4">
    <source>
        <dbReference type="EMBL" id="KAA8524461.1"/>
    </source>
</evidence>
<gene>
    <name evidence="4" type="ORF">F0562_010884</name>
</gene>
<dbReference type="InterPro" id="IPR002885">
    <property type="entry name" value="PPR_rpt"/>
</dbReference>